<accession>A0ABV7Z4H2</accession>
<keyword evidence="1" id="KW-0472">Membrane</keyword>
<proteinExistence type="predicted"/>
<protein>
    <submittedName>
        <fullName evidence="2">Uncharacterized protein</fullName>
    </submittedName>
</protein>
<dbReference type="Proteomes" id="UP001595616">
    <property type="component" value="Unassembled WGS sequence"/>
</dbReference>
<keyword evidence="1" id="KW-1133">Transmembrane helix</keyword>
<organism evidence="2 3">
    <name type="scientific">Lacihabitans lacunae</name>
    <dbReference type="NCBI Taxonomy" id="1028214"/>
    <lineage>
        <taxon>Bacteria</taxon>
        <taxon>Pseudomonadati</taxon>
        <taxon>Bacteroidota</taxon>
        <taxon>Cytophagia</taxon>
        <taxon>Cytophagales</taxon>
        <taxon>Leadbetterellaceae</taxon>
        <taxon>Lacihabitans</taxon>
    </lineage>
</organism>
<feature type="transmembrane region" description="Helical" evidence="1">
    <location>
        <begin position="6"/>
        <end position="25"/>
    </location>
</feature>
<keyword evidence="3" id="KW-1185">Reference proteome</keyword>
<evidence type="ECO:0000313" key="3">
    <source>
        <dbReference type="Proteomes" id="UP001595616"/>
    </source>
</evidence>
<gene>
    <name evidence="2" type="ORF">ACFOOI_21535</name>
</gene>
<reference evidence="3" key="1">
    <citation type="journal article" date="2019" name="Int. J. Syst. Evol. Microbiol.">
        <title>The Global Catalogue of Microorganisms (GCM) 10K type strain sequencing project: providing services to taxonomists for standard genome sequencing and annotation.</title>
        <authorList>
            <consortium name="The Broad Institute Genomics Platform"/>
            <consortium name="The Broad Institute Genome Sequencing Center for Infectious Disease"/>
            <person name="Wu L."/>
            <person name="Ma J."/>
        </authorList>
    </citation>
    <scope>NUCLEOTIDE SEQUENCE [LARGE SCALE GENOMIC DNA]</scope>
    <source>
        <strain evidence="3">CECT 7956</strain>
    </source>
</reference>
<dbReference type="EMBL" id="JBHRYQ010000002">
    <property type="protein sequence ID" value="MFC3813263.1"/>
    <property type="molecule type" value="Genomic_DNA"/>
</dbReference>
<evidence type="ECO:0000256" key="1">
    <source>
        <dbReference type="SAM" id="Phobius"/>
    </source>
</evidence>
<sequence length="205" mass="22537">MSKYFYHFLNYVLFILSSFGGYSVMSADSDIAQGLYVSNGALGIHTNAELVVFSDLHLDHANIAGKGKLTISSNTPTKIFSKYSTVQNLKIANSGGVKLIGHLTVLSTLELQQGSFDVSGAYFVLSDTASLIKTSDAKFISSPVAITPYRSALVSYTPHGTLFLNIKHFCLDYYSWPSTREIAFKINRYTSVTTSPKHQPPIYIL</sequence>
<dbReference type="RefSeq" id="WP_379840247.1">
    <property type="nucleotide sequence ID" value="NZ_JBHRYQ010000002.1"/>
</dbReference>
<keyword evidence="1" id="KW-0812">Transmembrane</keyword>
<name>A0ABV7Z4H2_9BACT</name>
<comment type="caution">
    <text evidence="2">The sequence shown here is derived from an EMBL/GenBank/DDBJ whole genome shotgun (WGS) entry which is preliminary data.</text>
</comment>
<evidence type="ECO:0000313" key="2">
    <source>
        <dbReference type="EMBL" id="MFC3813263.1"/>
    </source>
</evidence>